<comment type="caution">
    <text evidence="3">The sequence shown here is derived from an EMBL/GenBank/DDBJ whole genome shotgun (WGS) entry which is preliminary data.</text>
</comment>
<evidence type="ECO:0000259" key="2">
    <source>
        <dbReference type="PROSITE" id="PS51746"/>
    </source>
</evidence>
<organism evidence="3">
    <name type="scientific">Cladocopium goreaui</name>
    <dbReference type="NCBI Taxonomy" id="2562237"/>
    <lineage>
        <taxon>Eukaryota</taxon>
        <taxon>Sar</taxon>
        <taxon>Alveolata</taxon>
        <taxon>Dinophyceae</taxon>
        <taxon>Suessiales</taxon>
        <taxon>Symbiodiniaceae</taxon>
        <taxon>Cladocopium</taxon>
    </lineage>
</organism>
<name>A0A9P1DI13_9DINO</name>
<gene>
    <name evidence="3" type="ORF">C1SCF055_LOCUS35143</name>
</gene>
<feature type="compositionally biased region" description="Polar residues" evidence="1">
    <location>
        <begin position="477"/>
        <end position="488"/>
    </location>
</feature>
<dbReference type="InterPro" id="IPR001932">
    <property type="entry name" value="PPM-type_phosphatase-like_dom"/>
</dbReference>
<protein>
    <submittedName>
        <fullName evidence="4">PPM-type phosphatase domain-containing protein</fullName>
    </submittedName>
</protein>
<dbReference type="PROSITE" id="PS51746">
    <property type="entry name" value="PPM_2"/>
    <property type="match status" value="1"/>
</dbReference>
<feature type="compositionally biased region" description="Basic and acidic residues" evidence="1">
    <location>
        <begin position="348"/>
        <end position="358"/>
    </location>
</feature>
<feature type="region of interest" description="Disordered" evidence="1">
    <location>
        <begin position="535"/>
        <end position="589"/>
    </location>
</feature>
<dbReference type="InterPro" id="IPR015655">
    <property type="entry name" value="PP2C"/>
</dbReference>
<proteinExistence type="predicted"/>
<dbReference type="EMBL" id="CAMXCT020004646">
    <property type="protein sequence ID" value="CAL1163187.1"/>
    <property type="molecule type" value="Genomic_DNA"/>
</dbReference>
<feature type="compositionally biased region" description="Polar residues" evidence="1">
    <location>
        <begin position="545"/>
        <end position="554"/>
    </location>
</feature>
<dbReference type="SUPFAM" id="SSF81606">
    <property type="entry name" value="PP2C-like"/>
    <property type="match status" value="1"/>
</dbReference>
<reference evidence="4 5" key="2">
    <citation type="submission" date="2024-05" db="EMBL/GenBank/DDBJ databases">
        <authorList>
            <person name="Chen Y."/>
            <person name="Shah S."/>
            <person name="Dougan E. K."/>
            <person name="Thang M."/>
            <person name="Chan C."/>
        </authorList>
    </citation>
    <scope>NUCLEOTIDE SEQUENCE [LARGE SCALE GENOMIC DNA]</scope>
</reference>
<evidence type="ECO:0000313" key="5">
    <source>
        <dbReference type="Proteomes" id="UP001152797"/>
    </source>
</evidence>
<dbReference type="PANTHER" id="PTHR47992">
    <property type="entry name" value="PROTEIN PHOSPHATASE"/>
    <property type="match status" value="1"/>
</dbReference>
<dbReference type="Proteomes" id="UP001152797">
    <property type="component" value="Unassembled WGS sequence"/>
</dbReference>
<feature type="domain" description="PPM-type phosphatase" evidence="2">
    <location>
        <begin position="1"/>
        <end position="279"/>
    </location>
</feature>
<dbReference type="EMBL" id="CAMXCT030004646">
    <property type="protein sequence ID" value="CAL4797124.1"/>
    <property type="molecule type" value="Genomic_DNA"/>
</dbReference>
<dbReference type="Gene3D" id="3.60.40.10">
    <property type="entry name" value="PPM-type phosphatase domain"/>
    <property type="match status" value="1"/>
</dbReference>
<dbReference type="EMBL" id="CAMXCT010004646">
    <property type="protein sequence ID" value="CAI4009812.1"/>
    <property type="molecule type" value="Genomic_DNA"/>
</dbReference>
<evidence type="ECO:0000256" key="1">
    <source>
        <dbReference type="SAM" id="MobiDB-lite"/>
    </source>
</evidence>
<dbReference type="Pfam" id="PF00481">
    <property type="entry name" value="PP2C"/>
    <property type="match status" value="1"/>
</dbReference>
<dbReference type="OrthoDB" id="420076at2759"/>
<dbReference type="InterPro" id="IPR036457">
    <property type="entry name" value="PPM-type-like_dom_sf"/>
</dbReference>
<evidence type="ECO:0000313" key="3">
    <source>
        <dbReference type="EMBL" id="CAI4009812.1"/>
    </source>
</evidence>
<feature type="region of interest" description="Disordered" evidence="1">
    <location>
        <begin position="324"/>
        <end position="358"/>
    </location>
</feature>
<keyword evidence="5" id="KW-1185">Reference proteome</keyword>
<feature type="region of interest" description="Disordered" evidence="1">
    <location>
        <begin position="467"/>
        <end position="516"/>
    </location>
</feature>
<evidence type="ECO:0000313" key="4">
    <source>
        <dbReference type="EMBL" id="CAL4797124.1"/>
    </source>
</evidence>
<dbReference type="GO" id="GO:0004722">
    <property type="term" value="F:protein serine/threonine phosphatase activity"/>
    <property type="evidence" value="ECO:0007669"/>
    <property type="project" value="InterPro"/>
</dbReference>
<accession>A0A9P1DI13</accession>
<reference evidence="3" key="1">
    <citation type="submission" date="2022-10" db="EMBL/GenBank/DDBJ databases">
        <authorList>
            <person name="Chen Y."/>
            <person name="Dougan E. K."/>
            <person name="Chan C."/>
            <person name="Rhodes N."/>
            <person name="Thang M."/>
        </authorList>
    </citation>
    <scope>NUCLEOTIDE SEQUENCE</scope>
</reference>
<sequence>MIGQWHRRKVCHVKILPHVASPSSKIEGSQKMPNNRIPTSWSKTWVSPLVSAWEALIGWPYTEWPMVMESAESSALLSYVDISQHSLRNRDISQKADWMQLCWRRSSKLSCCSNLQVYYCGLLAPVLQLQQSHQRALWWQTVGIADVFWKSRAQPRSFPQTTMCRTRRQRNCDGCWQRVATTRAFGDAWAKQQGPPENHIITAMPEVRSIARHPGQHHLVLASDGVYGFMSSQDVVSLCVSTASKLSPVAPLSGISHAIVCTAVARRSDDNCTCLVVDLPRVDGKPNAPAPPPWPKEIETRLEAAPDPANAFQAARGKMWVANGAPPAPKMGDEDSFLPRTRPTRPRRSGDELVHSNGIRPKEVVKEDSDRTSIPSSTAAPEEVCWCPWCWGMNQEGEAENRLLGSFEQWRLHMHEHHFDRLAVAYAGDEIVPCYWCCRPCVTKKGQHKSSNRLPFWGSHERVCRENPSKPVLPGQARSSEGSQTSSGECHWRRSQVPQRHRKEVNGGVISPDFRDLRDSNDLRELRRFSLPGDEALRMGYESQPPVQHRTSTGSDRHPNSQGHRRPQAQQVQPEMPTRDGGSRRQRAL</sequence>
<dbReference type="AlphaFoldDB" id="A0A9P1DI13"/>